<accession>A0ACC6P3J3</accession>
<organism evidence="1 2">
    <name type="scientific">Amphibiibacter pelophylacis</name>
    <dbReference type="NCBI Taxonomy" id="1799477"/>
    <lineage>
        <taxon>Bacteria</taxon>
        <taxon>Pseudomonadati</taxon>
        <taxon>Pseudomonadota</taxon>
        <taxon>Betaproteobacteria</taxon>
        <taxon>Burkholderiales</taxon>
        <taxon>Sphaerotilaceae</taxon>
        <taxon>Amphibiibacter</taxon>
    </lineage>
</organism>
<evidence type="ECO:0000313" key="1">
    <source>
        <dbReference type="EMBL" id="MEJ7138737.1"/>
    </source>
</evidence>
<comment type="caution">
    <text evidence="1">The sequence shown here is derived from an EMBL/GenBank/DDBJ whole genome shotgun (WGS) entry which is preliminary data.</text>
</comment>
<sequence length="190" mass="20269">MKIKSLAVAAACVMGVLAVQPALAQSADKKALIQKLVQLQQPGIDAMSRGLVQGPASQLLDEAAGYIQTQVPPAQQQAMAKGVDDDVKKYMDDALPMVRSSATKLAPSVLGPIFEKNFTVEELQQAIQILESPVQKKLQQISPELQQALVDAVVKSTDAQIQPKIANLNTSLRKRLNIPANSPAVAAPKK</sequence>
<name>A0ACC6P3J3_9BURK</name>
<evidence type="ECO:0000313" key="2">
    <source>
        <dbReference type="Proteomes" id="UP001364695"/>
    </source>
</evidence>
<proteinExistence type="predicted"/>
<dbReference type="Proteomes" id="UP001364695">
    <property type="component" value="Unassembled WGS sequence"/>
</dbReference>
<keyword evidence="2" id="KW-1185">Reference proteome</keyword>
<reference evidence="1" key="1">
    <citation type="submission" date="2023-10" db="EMBL/GenBank/DDBJ databases">
        <title>Amphibacter perezi, gen. nov., sp. nov. a novel taxa of the family Comamonadaceae, class Betaproteobacteria isolated from the skin microbiota of Pelophylax perezi from different populations.</title>
        <authorList>
            <person name="Costa S."/>
            <person name="Proenca D.N."/>
            <person name="Lopes I."/>
            <person name="Morais P.V."/>
        </authorList>
    </citation>
    <scope>NUCLEOTIDE SEQUENCE</scope>
    <source>
        <strain evidence="1">SL12-8</strain>
    </source>
</reference>
<dbReference type="EMBL" id="JAWDIE010000014">
    <property type="protein sequence ID" value="MEJ7138737.1"/>
    <property type="molecule type" value="Genomic_DNA"/>
</dbReference>
<protein>
    <submittedName>
        <fullName evidence="1">Uncharacterized protein</fullName>
    </submittedName>
</protein>
<gene>
    <name evidence="1" type="ORF">RV045_09920</name>
</gene>